<evidence type="ECO:0000256" key="5">
    <source>
        <dbReference type="ARBA" id="ARBA00023002"/>
    </source>
</evidence>
<dbReference type="InterPro" id="IPR013785">
    <property type="entry name" value="Aldolase_TIM"/>
</dbReference>
<dbReference type="PROSITE" id="PS00912">
    <property type="entry name" value="DHODEHASE_2"/>
    <property type="match status" value="1"/>
</dbReference>
<dbReference type="PANTHER" id="PTHR32332">
    <property type="entry name" value="2-NITROPROPANE DIOXYGENASE"/>
    <property type="match status" value="1"/>
</dbReference>
<accession>A0A1G6T636</accession>
<evidence type="ECO:0000313" key="6">
    <source>
        <dbReference type="EMBL" id="SDD24423.1"/>
    </source>
</evidence>
<keyword evidence="4" id="KW-0288">FMN</keyword>
<dbReference type="EMBL" id="FNAF01000002">
    <property type="protein sequence ID" value="SDD24423.1"/>
    <property type="molecule type" value="Genomic_DNA"/>
</dbReference>
<dbReference type="Proteomes" id="UP000198995">
    <property type="component" value="Unassembled WGS sequence"/>
</dbReference>
<evidence type="ECO:0000313" key="7">
    <source>
        <dbReference type="Proteomes" id="UP000198995"/>
    </source>
</evidence>
<dbReference type="InterPro" id="IPR001295">
    <property type="entry name" value="Dihydroorotate_DH_CS"/>
</dbReference>
<gene>
    <name evidence="6" type="ORF">SAMN04489866_10263</name>
</gene>
<evidence type="ECO:0000256" key="4">
    <source>
        <dbReference type="ARBA" id="ARBA00022643"/>
    </source>
</evidence>
<name>A0A1G6T636_PEPNI</name>
<dbReference type="Gene3D" id="3.20.20.70">
    <property type="entry name" value="Aldolase class I"/>
    <property type="match status" value="1"/>
</dbReference>
<dbReference type="InterPro" id="IPR004136">
    <property type="entry name" value="NMO"/>
</dbReference>
<dbReference type="SUPFAM" id="SSF51412">
    <property type="entry name" value="Inosine monophosphate dehydrogenase (IMPDH)"/>
    <property type="match status" value="1"/>
</dbReference>
<dbReference type="AlphaFoldDB" id="A0A1G6T636"/>
<proteinExistence type="predicted"/>
<organism evidence="6 7">
    <name type="scientific">Peptococcus niger</name>
    <dbReference type="NCBI Taxonomy" id="2741"/>
    <lineage>
        <taxon>Bacteria</taxon>
        <taxon>Bacillati</taxon>
        <taxon>Bacillota</taxon>
        <taxon>Clostridia</taxon>
        <taxon>Eubacteriales</taxon>
        <taxon>Peptococcaceae</taxon>
        <taxon>Peptococcus</taxon>
    </lineage>
</organism>
<keyword evidence="7" id="KW-1185">Reference proteome</keyword>
<evidence type="ECO:0000256" key="1">
    <source>
        <dbReference type="ARBA" id="ARBA00003535"/>
    </source>
</evidence>
<keyword evidence="5" id="KW-0560">Oxidoreductase</keyword>
<dbReference type="RefSeq" id="WP_200781856.1">
    <property type="nucleotide sequence ID" value="NZ_FNAF01000002.1"/>
</dbReference>
<protein>
    <recommendedName>
        <fullName evidence="2">Probable nitronate monooxygenase</fullName>
    </recommendedName>
</protein>
<sequence>MNGHKLTQLLKIDYPFIQGGMARVATGLFAAQVSNAGALGVIGSGSMEPQHLEAHIADCKAHLEEGRTWAVNLMMMNPHCDDLVDIIIRERVPVVTTGAGSPSAYVERLQAAGCQVWPVIASPLMAKRMARLGVDGLIVEGCEAGGHVGSFTTLALLPQVLATVDLPVVAAGGIATGAQALAVFAMGAVGIQLGTLLLAAEECPIHDNYRARVLQAKIEDVVTIGRIAGTATQLLKNPMSRAYVKMERSGADWEALERYSLGGLAKAVIEGDQDAGAMMVGQSVGLVQEVKPLAAIFADLMRDTDQAMRRLTDEWEAEGPWKSTDTD</sequence>
<evidence type="ECO:0000256" key="3">
    <source>
        <dbReference type="ARBA" id="ARBA00022630"/>
    </source>
</evidence>
<dbReference type="Pfam" id="PF03060">
    <property type="entry name" value="NMO"/>
    <property type="match status" value="2"/>
</dbReference>
<keyword evidence="3" id="KW-0285">Flavoprotein</keyword>
<reference evidence="6 7" key="1">
    <citation type="submission" date="2016-10" db="EMBL/GenBank/DDBJ databases">
        <authorList>
            <person name="de Groot N.N."/>
        </authorList>
    </citation>
    <scope>NUCLEOTIDE SEQUENCE [LARGE SCALE GENOMIC DNA]</scope>
    <source>
        <strain evidence="6 7">DSM 20475</strain>
    </source>
</reference>
<dbReference type="PANTHER" id="PTHR32332:SF20">
    <property type="entry name" value="2-NITROPROPANE DIOXYGENASE-LIKE PROTEIN"/>
    <property type="match status" value="1"/>
</dbReference>
<comment type="function">
    <text evidence="1">Nitronate monooxygenase that uses molecular oxygen to catalyze the oxidative denitrification of alkyl nitronates. Acts on propionate 3-nitronate (P3N), the presumed physiological substrate. Probably functions in the detoxification of P3N, a metabolic poison produced by plants and fungi as a defense mechanism.</text>
</comment>
<dbReference type="CDD" id="cd04730">
    <property type="entry name" value="NPD_like"/>
    <property type="match status" value="1"/>
</dbReference>
<dbReference type="GO" id="GO:0016627">
    <property type="term" value="F:oxidoreductase activity, acting on the CH-CH group of donors"/>
    <property type="evidence" value="ECO:0007669"/>
    <property type="project" value="InterPro"/>
</dbReference>
<dbReference type="GO" id="GO:0018580">
    <property type="term" value="F:nitronate monooxygenase activity"/>
    <property type="evidence" value="ECO:0007669"/>
    <property type="project" value="InterPro"/>
</dbReference>
<dbReference type="GO" id="GO:0006207">
    <property type="term" value="P:'de novo' pyrimidine nucleobase biosynthetic process"/>
    <property type="evidence" value="ECO:0007669"/>
    <property type="project" value="InterPro"/>
</dbReference>
<evidence type="ECO:0000256" key="2">
    <source>
        <dbReference type="ARBA" id="ARBA00013457"/>
    </source>
</evidence>
<dbReference type="STRING" id="2741.SAMN04489866_10263"/>